<dbReference type="RefSeq" id="WP_217683078.1">
    <property type="nucleotide sequence ID" value="NZ_JAHRGL010000062.1"/>
</dbReference>
<dbReference type="EMBL" id="JAHRGL010000062">
    <property type="protein sequence ID" value="MBV2134639.1"/>
    <property type="molecule type" value="Genomic_DNA"/>
</dbReference>
<dbReference type="Pfam" id="PF03168">
    <property type="entry name" value="LEA_2"/>
    <property type="match status" value="1"/>
</dbReference>
<evidence type="ECO:0000256" key="1">
    <source>
        <dbReference type="SAM" id="SignalP"/>
    </source>
</evidence>
<dbReference type="Proteomes" id="UP000813068">
    <property type="component" value="Unassembled WGS sequence"/>
</dbReference>
<evidence type="ECO:0000259" key="2">
    <source>
        <dbReference type="SMART" id="SM00769"/>
    </source>
</evidence>
<reference evidence="3 4" key="1">
    <citation type="submission" date="2021-06" db="EMBL/GenBank/DDBJ databases">
        <title>Differences between aerobic and microaerobic xylene degrading microbial communities.</title>
        <authorList>
            <person name="Banerjee S."/>
            <person name="Tancsics A."/>
        </authorList>
    </citation>
    <scope>NUCLEOTIDE SEQUENCE [LARGE SCALE GENOMIC DNA]</scope>
    <source>
        <strain evidence="3 4">MAP12</strain>
    </source>
</reference>
<sequence length="166" mass="18815">MIFPASITRTLALLLLLLAGHGLSGCASAPSDTLFKNPDVQLVNVELVRGRLLEQEFRLRFRIDNPDDVDLSVRSLKYTVFLEKVKLASGKYSTWLTVPAHSYREFDVPVNTNLWRQMKDIAKLLRKPDNPITYRLQGELTVGLMFRHHVNVKRSGTIVPGAFIPE</sequence>
<feature type="signal peptide" evidence="1">
    <location>
        <begin position="1"/>
        <end position="29"/>
    </location>
</feature>
<dbReference type="SMART" id="SM00769">
    <property type="entry name" value="WHy"/>
    <property type="match status" value="1"/>
</dbReference>
<keyword evidence="4" id="KW-1185">Reference proteome</keyword>
<evidence type="ECO:0000313" key="4">
    <source>
        <dbReference type="Proteomes" id="UP000813068"/>
    </source>
</evidence>
<proteinExistence type="predicted"/>
<protein>
    <submittedName>
        <fullName evidence="3">LEA type 2 family protein</fullName>
    </submittedName>
</protein>
<dbReference type="InterPro" id="IPR013990">
    <property type="entry name" value="WHy-dom"/>
</dbReference>
<gene>
    <name evidence="3" type="ORF">KRX52_17860</name>
</gene>
<feature type="domain" description="Water stress and hypersensitive response" evidence="2">
    <location>
        <begin position="40"/>
        <end position="159"/>
    </location>
</feature>
<feature type="chain" id="PRO_5047054255" evidence="1">
    <location>
        <begin position="30"/>
        <end position="166"/>
    </location>
</feature>
<dbReference type="InterPro" id="IPR004864">
    <property type="entry name" value="LEA_2"/>
</dbReference>
<keyword evidence="1" id="KW-0732">Signal</keyword>
<evidence type="ECO:0000313" key="3">
    <source>
        <dbReference type="EMBL" id="MBV2134639.1"/>
    </source>
</evidence>
<organism evidence="3 4">
    <name type="scientific">Geopseudomonas aromaticivorans</name>
    <dbReference type="NCBI Taxonomy" id="2849492"/>
    <lineage>
        <taxon>Bacteria</taxon>
        <taxon>Pseudomonadati</taxon>
        <taxon>Pseudomonadota</taxon>
        <taxon>Gammaproteobacteria</taxon>
        <taxon>Pseudomonadales</taxon>
        <taxon>Pseudomonadaceae</taxon>
        <taxon>Geopseudomonas</taxon>
    </lineage>
</organism>
<name>A0ABS6N0U0_9GAMM</name>
<comment type="caution">
    <text evidence="3">The sequence shown here is derived from an EMBL/GenBank/DDBJ whole genome shotgun (WGS) entry which is preliminary data.</text>
</comment>
<accession>A0ABS6N0U0</accession>